<dbReference type="Proteomes" id="UP000316270">
    <property type="component" value="Chromosome 3"/>
</dbReference>
<keyword evidence="3" id="KW-1185">Reference proteome</keyword>
<dbReference type="AlphaFoldDB" id="A0A517L106"/>
<gene>
    <name evidence="2" type="ORF">FKW77_003210</name>
</gene>
<feature type="compositionally biased region" description="Pro residues" evidence="1">
    <location>
        <begin position="351"/>
        <end position="362"/>
    </location>
</feature>
<name>A0A517L106_9PEZI</name>
<proteinExistence type="predicted"/>
<accession>A0A517L106</accession>
<feature type="region of interest" description="Disordered" evidence="1">
    <location>
        <begin position="351"/>
        <end position="374"/>
    </location>
</feature>
<evidence type="ECO:0000313" key="3">
    <source>
        <dbReference type="Proteomes" id="UP000316270"/>
    </source>
</evidence>
<dbReference type="EMBL" id="CP042187">
    <property type="protein sequence ID" value="QDS69315.1"/>
    <property type="molecule type" value="Genomic_DNA"/>
</dbReference>
<organism evidence="2 3">
    <name type="scientific">Venturia effusa</name>
    <dbReference type="NCBI Taxonomy" id="50376"/>
    <lineage>
        <taxon>Eukaryota</taxon>
        <taxon>Fungi</taxon>
        <taxon>Dikarya</taxon>
        <taxon>Ascomycota</taxon>
        <taxon>Pezizomycotina</taxon>
        <taxon>Dothideomycetes</taxon>
        <taxon>Pleosporomycetidae</taxon>
        <taxon>Venturiales</taxon>
        <taxon>Venturiaceae</taxon>
        <taxon>Venturia</taxon>
    </lineage>
</organism>
<evidence type="ECO:0000313" key="2">
    <source>
        <dbReference type="EMBL" id="QDS69315.1"/>
    </source>
</evidence>
<evidence type="ECO:0000256" key="1">
    <source>
        <dbReference type="SAM" id="MobiDB-lite"/>
    </source>
</evidence>
<protein>
    <submittedName>
        <fullName evidence="2">Uncharacterized protein</fullName>
    </submittedName>
</protein>
<feature type="compositionally biased region" description="Polar residues" evidence="1">
    <location>
        <begin position="168"/>
        <end position="183"/>
    </location>
</feature>
<reference evidence="2 3" key="1">
    <citation type="submission" date="2019-07" db="EMBL/GenBank/DDBJ databases">
        <title>Finished genome of Venturia effusa.</title>
        <authorList>
            <person name="Young C.A."/>
            <person name="Cox M.P."/>
            <person name="Ganley A.R.D."/>
            <person name="David W.J."/>
        </authorList>
    </citation>
    <scope>NUCLEOTIDE SEQUENCE [LARGE SCALE GENOMIC DNA]</scope>
    <source>
        <strain evidence="3">albino</strain>
    </source>
</reference>
<feature type="region of interest" description="Disordered" evidence="1">
    <location>
        <begin position="455"/>
        <end position="483"/>
    </location>
</feature>
<sequence>MTITVQDALKSNLPLNFMPVQGSSAKTKERRKKFPDISSQSLSVLSGNSHTLQYDRFTLSPISPSHLSDQSSPELDTNPLRRSLLERYLIEDTHPVIRTSTGKYTLTLAGTGLSDALVTPSPDNMFVRIETNEPKVVAKPAQPPPRSDSPKAKWVMPAGSHERAHSGTRLSTKENMSARKQSGRISIHTQRRMKLTMLMDAKQTRGGPRFTRDDSGLMTPPPSRFEKSFADQMPEVAISTKPSPFDPPPAPSQTTFPGYFPSSPKTSGPAPIDTSLRIFRKKDRESFMNSPILPEDRARAVQRAMYPPPAPTSGCFPEEFPQSPARSGPAPIDTAITSPNSTWSMVSTPPVLSPMAPPPPAPTSGQFPQSATRRVSVSNKKDLKFDAPYSPSLSQLKSSASPLTPLALFCTFPAIEGIASPVPAGAFSGIAEGIEEEPQTVKDDAELTTAIERGRSSARDSLQTRHRARTLSAPRTTSDSLLPDKELDVLPSTRYDPTVIYDAPTNTRTVVYPIPMLFSTKSSYTVANITDSDRNRILRSYFRRGRSSTAQS</sequence>
<dbReference type="OrthoDB" id="3891960at2759"/>
<feature type="compositionally biased region" description="Polar residues" evidence="1">
    <location>
        <begin position="363"/>
        <end position="374"/>
    </location>
</feature>
<feature type="region of interest" description="Disordered" evidence="1">
    <location>
        <begin position="136"/>
        <end position="183"/>
    </location>
</feature>